<dbReference type="Gene3D" id="1.10.10.60">
    <property type="entry name" value="Homeodomain-like"/>
    <property type="match status" value="1"/>
</dbReference>
<evidence type="ECO:0000256" key="5">
    <source>
        <dbReference type="SAM" id="MobiDB-lite"/>
    </source>
</evidence>
<name>A0A816VJJ0_BRANA</name>
<evidence type="ECO:0000256" key="4">
    <source>
        <dbReference type="ARBA" id="ARBA00023242"/>
    </source>
</evidence>
<evidence type="ECO:0000259" key="6">
    <source>
        <dbReference type="PROSITE" id="PS51294"/>
    </source>
</evidence>
<dbReference type="GO" id="GO:0003677">
    <property type="term" value="F:DNA binding"/>
    <property type="evidence" value="ECO:0007669"/>
    <property type="project" value="InterPro"/>
</dbReference>
<evidence type="ECO:0000256" key="2">
    <source>
        <dbReference type="ARBA" id="ARBA00023015"/>
    </source>
</evidence>
<dbReference type="InterPro" id="IPR017930">
    <property type="entry name" value="Myb_dom"/>
</dbReference>
<dbReference type="InterPro" id="IPR046955">
    <property type="entry name" value="PHR1-like"/>
</dbReference>
<dbReference type="PANTHER" id="PTHR31314">
    <property type="entry name" value="MYB FAMILY TRANSCRIPTION FACTOR PHL7-LIKE"/>
    <property type="match status" value="1"/>
</dbReference>
<evidence type="ECO:0000256" key="3">
    <source>
        <dbReference type="ARBA" id="ARBA00023163"/>
    </source>
</evidence>
<feature type="region of interest" description="Disordered" evidence="5">
    <location>
        <begin position="187"/>
        <end position="225"/>
    </location>
</feature>
<gene>
    <name evidence="7" type="ORF">DARMORV10_A03P23760.1</name>
</gene>
<keyword evidence="4" id="KW-0539">Nucleus</keyword>
<evidence type="ECO:0000256" key="1">
    <source>
        <dbReference type="ARBA" id="ARBA00004123"/>
    </source>
</evidence>
<dbReference type="PANTHER" id="PTHR31314:SF128">
    <property type="entry name" value="OS11G0106100 PROTEIN"/>
    <property type="match status" value="1"/>
</dbReference>
<protein>
    <submittedName>
        <fullName evidence="7">(rape) hypothetical protein</fullName>
    </submittedName>
</protein>
<reference evidence="7" key="1">
    <citation type="submission" date="2021-01" db="EMBL/GenBank/DDBJ databases">
        <authorList>
            <consortium name="Genoscope - CEA"/>
            <person name="William W."/>
        </authorList>
    </citation>
    <scope>NUCLEOTIDE SEQUENCE</scope>
</reference>
<dbReference type="InterPro" id="IPR009057">
    <property type="entry name" value="Homeodomain-like_sf"/>
</dbReference>
<dbReference type="InterPro" id="IPR006447">
    <property type="entry name" value="Myb_dom_plants"/>
</dbReference>
<dbReference type="GO" id="GO:0003700">
    <property type="term" value="F:DNA-binding transcription factor activity"/>
    <property type="evidence" value="ECO:0007669"/>
    <property type="project" value="InterPro"/>
</dbReference>
<dbReference type="SUPFAM" id="SSF46689">
    <property type="entry name" value="Homeodomain-like"/>
    <property type="match status" value="1"/>
</dbReference>
<dbReference type="EMBL" id="HG994357">
    <property type="protein sequence ID" value="CAF2123742.1"/>
    <property type="molecule type" value="Genomic_DNA"/>
</dbReference>
<dbReference type="AlphaFoldDB" id="A0A816VJJ0"/>
<feature type="domain" description="HTH myb-type" evidence="6">
    <location>
        <begin position="50"/>
        <end position="110"/>
    </location>
</feature>
<comment type="subcellular location">
    <subcellularLocation>
        <location evidence="1">Nucleus</location>
    </subcellularLocation>
</comment>
<dbReference type="InterPro" id="IPR001005">
    <property type="entry name" value="SANT/Myb"/>
</dbReference>
<evidence type="ECO:0000313" key="7">
    <source>
        <dbReference type="EMBL" id="CAF2123742.1"/>
    </source>
</evidence>
<proteinExistence type="predicted"/>
<accession>A0A816VJJ0</accession>
<keyword evidence="3" id="KW-0804">Transcription</keyword>
<dbReference type="Pfam" id="PF00249">
    <property type="entry name" value="Myb_DNA-binding"/>
    <property type="match status" value="1"/>
</dbReference>
<dbReference type="NCBIfam" id="TIGR01557">
    <property type="entry name" value="myb_SHAQKYF"/>
    <property type="match status" value="1"/>
</dbReference>
<dbReference type="FunFam" id="1.10.10.60:FF:000002">
    <property type="entry name" value="Myb family transcription factor"/>
    <property type="match status" value="1"/>
</dbReference>
<dbReference type="GO" id="GO:0005634">
    <property type="term" value="C:nucleus"/>
    <property type="evidence" value="ECO:0007669"/>
    <property type="project" value="UniProtKB-SubCell"/>
</dbReference>
<organism evidence="7">
    <name type="scientific">Brassica napus</name>
    <name type="common">Rape</name>
    <dbReference type="NCBI Taxonomy" id="3708"/>
    <lineage>
        <taxon>Eukaryota</taxon>
        <taxon>Viridiplantae</taxon>
        <taxon>Streptophyta</taxon>
        <taxon>Embryophyta</taxon>
        <taxon>Tracheophyta</taxon>
        <taxon>Spermatophyta</taxon>
        <taxon>Magnoliopsida</taxon>
        <taxon>eudicotyledons</taxon>
        <taxon>Gunneridae</taxon>
        <taxon>Pentapetalae</taxon>
        <taxon>rosids</taxon>
        <taxon>malvids</taxon>
        <taxon>Brassicales</taxon>
        <taxon>Brassicaceae</taxon>
        <taxon>Brassiceae</taxon>
        <taxon>Brassica</taxon>
    </lineage>
</organism>
<sequence length="329" mass="37415">MDGTSSREKCAMWLDLNREEAVEKYNEEESSVEDEDQQVTSSNNVRQYVRSNMPRLRWTPDLHLSFVRAVQRLGGPHRATPKMVLQMMNLKGLSIAHVKSHLQMYRSKKLEATSLHAEVGAMMGARRNYLLDMIDIPYGGLRHACYPKTVPSREHNQGTVFTNLGANFVMRPSSWCNRSSGHELNNVRGGLNRESMESKTLPLLEEGDPREKSPRRRGKRSTISQTIKTNERRWDQHDALAVSVLNIIRRVTVVMASDIVETPLLGLIVSDETELSVDKLMRETDTIKFRADRSSVESSLGLRLRKRTCLALEAASLIEKGFECIFNCL</sequence>
<dbReference type="Proteomes" id="UP001295469">
    <property type="component" value="Chromosome A03"/>
</dbReference>
<dbReference type="PROSITE" id="PS51294">
    <property type="entry name" value="HTH_MYB"/>
    <property type="match status" value="1"/>
</dbReference>
<keyword evidence="2" id="KW-0805">Transcription regulation</keyword>